<evidence type="ECO:0000313" key="2">
    <source>
        <dbReference type="Proteomes" id="UP000325440"/>
    </source>
</evidence>
<reference evidence="1 2" key="1">
    <citation type="submission" date="2019-08" db="EMBL/GenBank/DDBJ databases">
        <authorList>
            <person name="Alioto T."/>
            <person name="Alioto T."/>
            <person name="Gomez Garrido J."/>
        </authorList>
    </citation>
    <scope>NUCLEOTIDE SEQUENCE [LARGE SCALE GENOMIC DNA]</scope>
</reference>
<organism evidence="1 2">
    <name type="scientific">Cinara cedri</name>
    <dbReference type="NCBI Taxonomy" id="506608"/>
    <lineage>
        <taxon>Eukaryota</taxon>
        <taxon>Metazoa</taxon>
        <taxon>Ecdysozoa</taxon>
        <taxon>Arthropoda</taxon>
        <taxon>Hexapoda</taxon>
        <taxon>Insecta</taxon>
        <taxon>Pterygota</taxon>
        <taxon>Neoptera</taxon>
        <taxon>Paraneoptera</taxon>
        <taxon>Hemiptera</taxon>
        <taxon>Sternorrhyncha</taxon>
        <taxon>Aphidomorpha</taxon>
        <taxon>Aphidoidea</taxon>
        <taxon>Aphididae</taxon>
        <taxon>Lachninae</taxon>
        <taxon>Cinara</taxon>
    </lineage>
</organism>
<evidence type="ECO:0000313" key="1">
    <source>
        <dbReference type="EMBL" id="VVC37457.1"/>
    </source>
</evidence>
<sequence length="137" mass="14890">MRAFKTNPKQSNDPEAICRIHSVRFLKCAGLAVSPSHNPNSTSYSRVSPAYGLQASHPTCSSSGICLETLVNDTDPPSVNLNASSFQQYSVPKFGQFDLLAIQPSNRVTQPGLSILFRPALFVPKEIIDKLSSVSPR</sequence>
<dbReference type="Proteomes" id="UP000325440">
    <property type="component" value="Unassembled WGS sequence"/>
</dbReference>
<dbReference type="EMBL" id="CABPRJ010001447">
    <property type="protein sequence ID" value="VVC37457.1"/>
    <property type="molecule type" value="Genomic_DNA"/>
</dbReference>
<keyword evidence="2" id="KW-1185">Reference proteome</keyword>
<name>A0A5E4N0W8_9HEMI</name>
<dbReference type="AlphaFoldDB" id="A0A5E4N0W8"/>
<protein>
    <submittedName>
        <fullName evidence="1">Uncharacterized protein</fullName>
    </submittedName>
</protein>
<gene>
    <name evidence="1" type="ORF">CINCED_3A020982</name>
</gene>
<proteinExistence type="predicted"/>
<accession>A0A5E4N0W8</accession>